<evidence type="ECO:0000256" key="11">
    <source>
        <dbReference type="ARBA" id="ARBA00077451"/>
    </source>
</evidence>
<evidence type="ECO:0000256" key="6">
    <source>
        <dbReference type="ARBA" id="ARBA00023002"/>
    </source>
</evidence>
<feature type="domain" description="Aldehyde dehydrogenase" evidence="12">
    <location>
        <begin position="8"/>
        <end position="285"/>
    </location>
</feature>
<gene>
    <name evidence="13" type="ORF">N7492_002156</name>
</gene>
<comment type="function">
    <text evidence="8">Catalyzes the NADPH dependent reduction of L-gamma-glutamyl 5-phosphate into L-glutamate 5-semialdehyde and phosphate. The product spontaneously undergoes cyclization to form 1-pyrroline-5-carboxylate.</text>
</comment>
<evidence type="ECO:0000256" key="4">
    <source>
        <dbReference type="ARBA" id="ARBA00022650"/>
    </source>
</evidence>
<dbReference type="Gene3D" id="3.40.605.10">
    <property type="entry name" value="Aldehyde Dehydrogenase, Chain A, domain 1"/>
    <property type="match status" value="1"/>
</dbReference>
<keyword evidence="4" id="KW-0641">Proline biosynthesis</keyword>
<accession>A0A9W9LUY6</accession>
<dbReference type="NCBIfam" id="TIGR00407">
    <property type="entry name" value="proA"/>
    <property type="match status" value="1"/>
</dbReference>
<dbReference type="EMBL" id="JAPQKO010000002">
    <property type="protein sequence ID" value="KAJ5178946.1"/>
    <property type="molecule type" value="Genomic_DNA"/>
</dbReference>
<dbReference type="Pfam" id="PF00171">
    <property type="entry name" value="Aldedh"/>
    <property type="match status" value="1"/>
</dbReference>
<keyword evidence="6" id="KW-0560">Oxidoreductase</keyword>
<dbReference type="InterPro" id="IPR000965">
    <property type="entry name" value="GPR_dom"/>
</dbReference>
<dbReference type="PIRSF" id="PIRSF000151">
    <property type="entry name" value="GPR"/>
    <property type="match status" value="1"/>
</dbReference>
<keyword evidence="5" id="KW-0521">NADP</keyword>
<dbReference type="GO" id="GO:0050661">
    <property type="term" value="F:NADP binding"/>
    <property type="evidence" value="ECO:0007669"/>
    <property type="project" value="InterPro"/>
</dbReference>
<dbReference type="OrthoDB" id="1934954at2759"/>
<evidence type="ECO:0000256" key="3">
    <source>
        <dbReference type="ARBA" id="ARBA00022605"/>
    </source>
</evidence>
<dbReference type="HAMAP" id="MF_00412">
    <property type="entry name" value="ProA"/>
    <property type="match status" value="1"/>
</dbReference>
<evidence type="ECO:0000256" key="7">
    <source>
        <dbReference type="ARBA" id="ARBA00049024"/>
    </source>
</evidence>
<dbReference type="Proteomes" id="UP001146351">
    <property type="component" value="Unassembled WGS sequence"/>
</dbReference>
<keyword evidence="3" id="KW-0028">Amino-acid biosynthesis</keyword>
<dbReference type="GO" id="GO:0004350">
    <property type="term" value="F:glutamate-5-semialdehyde dehydrogenase activity"/>
    <property type="evidence" value="ECO:0007669"/>
    <property type="project" value="UniProtKB-EC"/>
</dbReference>
<dbReference type="InterPro" id="IPR012134">
    <property type="entry name" value="Glu-5-SA_DH"/>
</dbReference>
<name>A0A9W9LUY6_9EURO</name>
<dbReference type="NCBIfam" id="NF001221">
    <property type="entry name" value="PRK00197.1"/>
    <property type="match status" value="1"/>
</dbReference>
<dbReference type="InterPro" id="IPR016161">
    <property type="entry name" value="Ald_DH/histidinol_DH"/>
</dbReference>
<dbReference type="AlphaFoldDB" id="A0A9W9LUY6"/>
<dbReference type="EC" id="1.2.1.41" evidence="2"/>
<comment type="pathway">
    <text evidence="1">Amino-acid biosynthesis; L-proline biosynthesis; L-glutamate 5-semialdehyde from L-glutamate: step 2/2.</text>
</comment>
<dbReference type="CDD" id="cd07079">
    <property type="entry name" value="ALDH_F18-19_ProA-GPR"/>
    <property type="match status" value="1"/>
</dbReference>
<evidence type="ECO:0000256" key="9">
    <source>
        <dbReference type="ARBA" id="ARBA00060997"/>
    </source>
</evidence>
<dbReference type="PANTHER" id="PTHR11063:SF8">
    <property type="entry name" value="DELTA-1-PYRROLINE-5-CARBOXYLATE SYNTHASE"/>
    <property type="match status" value="1"/>
</dbReference>
<dbReference type="SUPFAM" id="SSF53720">
    <property type="entry name" value="ALDH-like"/>
    <property type="match status" value="1"/>
</dbReference>
<comment type="catalytic activity">
    <reaction evidence="7">
        <text>L-glutamate 5-semialdehyde + phosphate + NADP(+) = L-glutamyl 5-phosphate + NADPH + H(+)</text>
        <dbReference type="Rhea" id="RHEA:19541"/>
        <dbReference type="ChEBI" id="CHEBI:15378"/>
        <dbReference type="ChEBI" id="CHEBI:43474"/>
        <dbReference type="ChEBI" id="CHEBI:57783"/>
        <dbReference type="ChEBI" id="CHEBI:58066"/>
        <dbReference type="ChEBI" id="CHEBI:58274"/>
        <dbReference type="ChEBI" id="CHEBI:58349"/>
        <dbReference type="EC" id="1.2.1.41"/>
    </reaction>
</comment>
<dbReference type="InterPro" id="IPR016162">
    <property type="entry name" value="Ald_DH_N"/>
</dbReference>
<dbReference type="InterPro" id="IPR016163">
    <property type="entry name" value="Ald_DH_C"/>
</dbReference>
<comment type="caution">
    <text evidence="13">The sequence shown here is derived from an EMBL/GenBank/DDBJ whole genome shotgun (WGS) entry which is preliminary data.</text>
</comment>
<dbReference type="FunFam" id="3.40.309.10:FF:000006">
    <property type="entry name" value="Gamma-glutamyl phosphate reductase"/>
    <property type="match status" value="1"/>
</dbReference>
<evidence type="ECO:0000256" key="1">
    <source>
        <dbReference type="ARBA" id="ARBA00004985"/>
    </source>
</evidence>
<dbReference type="Gene3D" id="3.40.309.10">
    <property type="entry name" value="Aldehyde Dehydrogenase, Chain A, domain 2"/>
    <property type="match status" value="1"/>
</dbReference>
<evidence type="ECO:0000313" key="13">
    <source>
        <dbReference type="EMBL" id="KAJ5178946.1"/>
    </source>
</evidence>
<dbReference type="InterPro" id="IPR015590">
    <property type="entry name" value="Aldehyde_DH_dom"/>
</dbReference>
<proteinExistence type="inferred from homology"/>
<evidence type="ECO:0000259" key="12">
    <source>
        <dbReference type="Pfam" id="PF00171"/>
    </source>
</evidence>
<sequence>MSLTESAAVDVARSASLASRQLAILPNAARNEALTALHAALDKNRDAILAANAKDVEAATRDANSGGLSHSVLKRLDLSRPGKYDDMLEGILSVRDLDDPVGKVTMRTLLDEGLSLERVSCPIGVLLIIFEARPEVIANIAALAIKSGNAAILKGGKESMESFVAIANVVSDAIAGSRVPVSSIQLVKTRDVVSSLLAQDSHINLVIPRGSNDLVRYVKENTKIPVLGHADGLCSAYIHSDANVDTAVKVIVDSKTDYPAACNALETLLVHEDTLASIFPAVSKALLEKGVSLRCDEASRDALLKVLPAEKAAQVQLASETDYNTEFLDLVLAVKTVPATNPPHTAVEAAIAHINAHSSGHTDIILTETREAANAFTSGIDSAGVFWNASSRFADGMRYGFGTEVGISTNKIHSRGPVGLEGLTIYKYLIRGQGHGAGDYHDGPGGRKYLHKSLSLEGSL</sequence>
<evidence type="ECO:0000256" key="10">
    <source>
        <dbReference type="ARBA" id="ARBA00075718"/>
    </source>
</evidence>
<organism evidence="13 14">
    <name type="scientific">Penicillium capsulatum</name>
    <dbReference type="NCBI Taxonomy" id="69766"/>
    <lineage>
        <taxon>Eukaryota</taxon>
        <taxon>Fungi</taxon>
        <taxon>Dikarya</taxon>
        <taxon>Ascomycota</taxon>
        <taxon>Pezizomycotina</taxon>
        <taxon>Eurotiomycetes</taxon>
        <taxon>Eurotiomycetidae</taxon>
        <taxon>Eurotiales</taxon>
        <taxon>Aspergillaceae</taxon>
        <taxon>Penicillium</taxon>
    </lineage>
</organism>
<evidence type="ECO:0000313" key="14">
    <source>
        <dbReference type="Proteomes" id="UP001146351"/>
    </source>
</evidence>
<reference evidence="13" key="2">
    <citation type="journal article" date="2023" name="IMA Fungus">
        <title>Comparative genomic study of the Penicillium genus elucidates a diverse pangenome and 15 lateral gene transfer events.</title>
        <authorList>
            <person name="Petersen C."/>
            <person name="Sorensen T."/>
            <person name="Nielsen M.R."/>
            <person name="Sondergaard T.E."/>
            <person name="Sorensen J.L."/>
            <person name="Fitzpatrick D.A."/>
            <person name="Frisvad J.C."/>
            <person name="Nielsen K.L."/>
        </authorList>
    </citation>
    <scope>NUCLEOTIDE SEQUENCE</scope>
    <source>
        <strain evidence="13">IBT 21917</strain>
    </source>
</reference>
<evidence type="ECO:0000256" key="8">
    <source>
        <dbReference type="ARBA" id="ARBA00059423"/>
    </source>
</evidence>
<dbReference type="PANTHER" id="PTHR11063">
    <property type="entry name" value="GLUTAMATE SEMIALDEHYDE DEHYDROGENASE"/>
    <property type="match status" value="1"/>
</dbReference>
<reference evidence="13" key="1">
    <citation type="submission" date="2022-11" db="EMBL/GenBank/DDBJ databases">
        <authorList>
            <person name="Petersen C."/>
        </authorList>
    </citation>
    <scope>NUCLEOTIDE SEQUENCE</scope>
    <source>
        <strain evidence="13">IBT 21917</strain>
    </source>
</reference>
<dbReference type="GO" id="GO:0008652">
    <property type="term" value="P:amino acid biosynthetic process"/>
    <property type="evidence" value="ECO:0007669"/>
    <property type="project" value="UniProtKB-KW"/>
</dbReference>
<keyword evidence="14" id="KW-1185">Reference proteome</keyword>
<evidence type="ECO:0000256" key="2">
    <source>
        <dbReference type="ARBA" id="ARBA00013002"/>
    </source>
</evidence>
<comment type="similarity">
    <text evidence="9">Belongs to the gamma-glutamyl phosphate reductase family.</text>
</comment>
<evidence type="ECO:0000256" key="5">
    <source>
        <dbReference type="ARBA" id="ARBA00022857"/>
    </source>
</evidence>
<protein>
    <recommendedName>
        <fullName evidence="2">glutamate-5-semialdehyde dehydrogenase</fullName>
        <ecNumber evidence="2">1.2.1.41</ecNumber>
    </recommendedName>
    <alternativeName>
        <fullName evidence="11">Glutamate-5-semialdehyde dehydrogenase</fullName>
    </alternativeName>
    <alternativeName>
        <fullName evidence="10">Glutamyl-gamma-semialdehyde dehydrogenase</fullName>
    </alternativeName>
</protein>